<dbReference type="NCBIfam" id="TIGR03561">
    <property type="entry name" value="organ_hyd_perox"/>
    <property type="match status" value="1"/>
</dbReference>
<dbReference type="Gene3D" id="2.20.25.10">
    <property type="match status" value="1"/>
</dbReference>
<accession>A0A9P5SIW3</accession>
<dbReference type="Pfam" id="PF02566">
    <property type="entry name" value="OsmC"/>
    <property type="match status" value="1"/>
</dbReference>
<sequence length="167" mass="17633">MSLLRTLVRPVARLNAVAPFTVSARHLSFTPIYTAESTVVGARNGRVKTKSGSLDLKLDLPKEFGVKGGPGTNPEELFASGYAACFGGALAVAAQELKVTLSPDTAITGRVHIGKKTKGFQLAVELTISNSGISDADFDKVVKTTHEICPYSHAVHGNIEVKTVKGK</sequence>
<dbReference type="PANTHER" id="PTHR33797:SF2">
    <property type="entry name" value="ORGANIC HYDROPEROXIDE RESISTANCE PROTEIN-LIKE"/>
    <property type="match status" value="1"/>
</dbReference>
<dbReference type="AlphaFoldDB" id="A0A9P5SIW3"/>
<name>A0A9P5SIW3_9FUNG</name>
<dbReference type="PANTHER" id="PTHR33797">
    <property type="entry name" value="ORGANIC HYDROPEROXIDE RESISTANCE PROTEIN-LIKE"/>
    <property type="match status" value="1"/>
</dbReference>
<evidence type="ECO:0000313" key="2">
    <source>
        <dbReference type="EMBL" id="KAF9327415.1"/>
    </source>
</evidence>
<dbReference type="Proteomes" id="UP000696485">
    <property type="component" value="Unassembled WGS sequence"/>
</dbReference>
<gene>
    <name evidence="2" type="ORF">BG006_009267</name>
</gene>
<comment type="caution">
    <text evidence="2">The sequence shown here is derived from an EMBL/GenBank/DDBJ whole genome shotgun (WGS) entry which is preliminary data.</text>
</comment>
<proteinExistence type="inferred from homology"/>
<dbReference type="SUPFAM" id="SSF82784">
    <property type="entry name" value="OsmC-like"/>
    <property type="match status" value="1"/>
</dbReference>
<protein>
    <recommendedName>
        <fullName evidence="4">Organic hydroperoxide resistance protein</fullName>
    </recommendedName>
</protein>
<dbReference type="InterPro" id="IPR015946">
    <property type="entry name" value="KH_dom-like_a/b"/>
</dbReference>
<dbReference type="InterPro" id="IPR036102">
    <property type="entry name" value="OsmC/Ohrsf"/>
</dbReference>
<dbReference type="EMBL" id="JAAAUY010000667">
    <property type="protein sequence ID" value="KAF9327415.1"/>
    <property type="molecule type" value="Genomic_DNA"/>
</dbReference>
<dbReference type="InterPro" id="IPR019953">
    <property type="entry name" value="OHR"/>
</dbReference>
<dbReference type="InterPro" id="IPR003718">
    <property type="entry name" value="OsmC/Ohr_fam"/>
</dbReference>
<organism evidence="2 3">
    <name type="scientific">Podila minutissima</name>
    <dbReference type="NCBI Taxonomy" id="64525"/>
    <lineage>
        <taxon>Eukaryota</taxon>
        <taxon>Fungi</taxon>
        <taxon>Fungi incertae sedis</taxon>
        <taxon>Mucoromycota</taxon>
        <taxon>Mortierellomycotina</taxon>
        <taxon>Mortierellomycetes</taxon>
        <taxon>Mortierellales</taxon>
        <taxon>Mortierellaceae</taxon>
        <taxon>Podila</taxon>
    </lineage>
</organism>
<evidence type="ECO:0000256" key="1">
    <source>
        <dbReference type="ARBA" id="ARBA00007378"/>
    </source>
</evidence>
<reference evidence="2" key="1">
    <citation type="journal article" date="2020" name="Fungal Divers.">
        <title>Resolving the Mortierellaceae phylogeny through synthesis of multi-gene phylogenetics and phylogenomics.</title>
        <authorList>
            <person name="Vandepol N."/>
            <person name="Liber J."/>
            <person name="Desiro A."/>
            <person name="Na H."/>
            <person name="Kennedy M."/>
            <person name="Barry K."/>
            <person name="Grigoriev I.V."/>
            <person name="Miller A.N."/>
            <person name="O'Donnell K."/>
            <person name="Stajich J.E."/>
            <person name="Bonito G."/>
        </authorList>
    </citation>
    <scope>NUCLEOTIDE SEQUENCE</scope>
    <source>
        <strain evidence="2">NVP1</strain>
    </source>
</reference>
<evidence type="ECO:0000313" key="3">
    <source>
        <dbReference type="Proteomes" id="UP000696485"/>
    </source>
</evidence>
<evidence type="ECO:0008006" key="4">
    <source>
        <dbReference type="Google" id="ProtNLM"/>
    </source>
</evidence>
<dbReference type="Gene3D" id="3.30.300.20">
    <property type="match status" value="1"/>
</dbReference>
<dbReference type="GO" id="GO:0006979">
    <property type="term" value="P:response to oxidative stress"/>
    <property type="evidence" value="ECO:0007669"/>
    <property type="project" value="InterPro"/>
</dbReference>
<keyword evidence="3" id="KW-1185">Reference proteome</keyword>
<comment type="similarity">
    <text evidence="1">Belongs to the OsmC/Ohr family.</text>
</comment>